<dbReference type="EMBL" id="CAAALY010260512">
    <property type="protein sequence ID" value="VEL39225.1"/>
    <property type="molecule type" value="Genomic_DNA"/>
</dbReference>
<dbReference type="Gene3D" id="2.60.120.10">
    <property type="entry name" value="Jelly Rolls"/>
    <property type="match status" value="1"/>
</dbReference>
<dbReference type="InterPro" id="IPR003829">
    <property type="entry name" value="Pirin_N_dom"/>
</dbReference>
<dbReference type="Pfam" id="PF02678">
    <property type="entry name" value="Pirin"/>
    <property type="match status" value="1"/>
</dbReference>
<dbReference type="Proteomes" id="UP000784294">
    <property type="component" value="Unassembled WGS sequence"/>
</dbReference>
<feature type="domain" description="Pirin N-terminal" evidence="3">
    <location>
        <begin position="2"/>
        <end position="74"/>
    </location>
</feature>
<evidence type="ECO:0000256" key="1">
    <source>
        <dbReference type="ARBA" id="ARBA00008416"/>
    </source>
</evidence>
<sequence>MLFDHLGPITFLPYEAFGAHDHPHKGMYIISYLIEGCIIHGTSISKSKSFLNGGDVHIISSGRGIIHYELPSQEMVVNGGASSTLSVDPPICLCDITLKSSSYLSDQELRISLPSSEFQTAMIYAWKCPASGGIRVVADQGEQTICVERGCVASLDSVGDELLLQLYKADSEIFFIFRSLD</sequence>
<proteinExistence type="inferred from homology"/>
<organism evidence="4 5">
    <name type="scientific">Protopolystoma xenopodis</name>
    <dbReference type="NCBI Taxonomy" id="117903"/>
    <lineage>
        <taxon>Eukaryota</taxon>
        <taxon>Metazoa</taxon>
        <taxon>Spiralia</taxon>
        <taxon>Lophotrochozoa</taxon>
        <taxon>Platyhelminthes</taxon>
        <taxon>Monogenea</taxon>
        <taxon>Polyopisthocotylea</taxon>
        <taxon>Polystomatidea</taxon>
        <taxon>Polystomatidae</taxon>
        <taxon>Protopolystoma</taxon>
    </lineage>
</organism>
<evidence type="ECO:0000259" key="3">
    <source>
        <dbReference type="Pfam" id="PF02678"/>
    </source>
</evidence>
<dbReference type="InterPro" id="IPR014710">
    <property type="entry name" value="RmlC-like_jellyroll"/>
</dbReference>
<accession>A0A3S5C6U6</accession>
<name>A0A3S5C6U6_9PLAT</name>
<dbReference type="OrthoDB" id="198735at2759"/>
<evidence type="ECO:0000256" key="2">
    <source>
        <dbReference type="RuleBase" id="RU003457"/>
    </source>
</evidence>
<evidence type="ECO:0000313" key="5">
    <source>
        <dbReference type="Proteomes" id="UP000784294"/>
    </source>
</evidence>
<dbReference type="PANTHER" id="PTHR13903:SF8">
    <property type="entry name" value="PIRIN"/>
    <property type="match status" value="1"/>
</dbReference>
<protein>
    <recommendedName>
        <fullName evidence="3">Pirin N-terminal domain-containing protein</fullName>
    </recommendedName>
</protein>
<reference evidence="4" key="1">
    <citation type="submission" date="2018-11" db="EMBL/GenBank/DDBJ databases">
        <authorList>
            <consortium name="Pathogen Informatics"/>
        </authorList>
    </citation>
    <scope>NUCLEOTIDE SEQUENCE</scope>
</reference>
<dbReference type="AlphaFoldDB" id="A0A3S5C6U6"/>
<evidence type="ECO:0000313" key="4">
    <source>
        <dbReference type="EMBL" id="VEL39225.1"/>
    </source>
</evidence>
<dbReference type="SUPFAM" id="SSF51182">
    <property type="entry name" value="RmlC-like cupins"/>
    <property type="match status" value="1"/>
</dbReference>
<comment type="similarity">
    <text evidence="1 2">Belongs to the pirin family.</text>
</comment>
<comment type="caution">
    <text evidence="4">The sequence shown here is derived from an EMBL/GenBank/DDBJ whole genome shotgun (WGS) entry which is preliminary data.</text>
</comment>
<dbReference type="InterPro" id="IPR011051">
    <property type="entry name" value="RmlC_Cupin_sf"/>
</dbReference>
<dbReference type="PANTHER" id="PTHR13903">
    <property type="entry name" value="PIRIN-RELATED"/>
    <property type="match status" value="1"/>
</dbReference>
<gene>
    <name evidence="4" type="ORF">PXEA_LOCUS32665</name>
</gene>
<keyword evidence="5" id="KW-1185">Reference proteome</keyword>
<dbReference type="InterPro" id="IPR012093">
    <property type="entry name" value="Pirin"/>
</dbReference>